<evidence type="ECO:0000256" key="1">
    <source>
        <dbReference type="SAM" id="MobiDB-lite"/>
    </source>
</evidence>
<evidence type="ECO:0008006" key="5">
    <source>
        <dbReference type="Google" id="ProtNLM"/>
    </source>
</evidence>
<reference evidence="4" key="1">
    <citation type="submission" date="2023-07" db="EMBL/GenBank/DDBJ databases">
        <title>30 novel species of actinomycetes from the DSMZ collection.</title>
        <authorList>
            <person name="Nouioui I."/>
        </authorList>
    </citation>
    <scope>NUCLEOTIDE SEQUENCE [LARGE SCALE GENOMIC DNA]</scope>
    <source>
        <strain evidence="4">DSM 44915</strain>
    </source>
</reference>
<keyword evidence="4" id="KW-1185">Reference proteome</keyword>
<evidence type="ECO:0000313" key="4">
    <source>
        <dbReference type="Proteomes" id="UP001183410"/>
    </source>
</evidence>
<dbReference type="InterPro" id="IPR027417">
    <property type="entry name" value="P-loop_NTPase"/>
</dbReference>
<keyword evidence="2" id="KW-0812">Transmembrane</keyword>
<evidence type="ECO:0000256" key="2">
    <source>
        <dbReference type="SAM" id="Phobius"/>
    </source>
</evidence>
<gene>
    <name evidence="3" type="ORF">RM844_27005</name>
</gene>
<name>A0ABU2JYX3_9ACTN</name>
<sequence length="737" mass="77994">MERHAGRNRFSGRAHTVVQAAHIHGGIHLPGRARGPGAERARRLAGTVAGADTLAEAVRGEWSQAARDRGLYPTVEVRWSWQRRPHPEPAEAPFPALPDLPAGPDPVAGPDPAAPAVPPARTAGGGLGDLLRAYRRQRSGRLVVLGAAGGGKSAAAILTLLGALRHRQRLTDDAARLAFPVPVLLPVTSWEPDRQHLTDWLVGQLESRYPFLRRRAHGPELAARLVAEGRIALFLDGFDELAPALGDAALAAIDRSATYRVVLFSRPERFAEVGTGRLRGAAVLSLEPLRPADVVDYYRRCHGHPAGEPWAELIAHLTDHPTGPLARALDSPLTLTLLHDAYPDPATRALLADGRPAGREEVLVTLLGRLVDLAYQPAPGPARVRYEPAAARRWLAFLAAGMTRHAAYELDWRRLHWWAPPLPRIAFVALCGLLVGGLSGAVIFGPGGYVAVGHTGVRFGVGYGMGLGVLFGLLVATVAEFRDPRWHRLRRFLTRGGPARRSDPAVGVTTAVLVGLTVGNQTSYPWGLAAGLAVGVLAARDAARVQPEPGRTAWSRARAGLARLAPRAGAAAGVVVGLAYGTTKHAVYGLSAGLTGALVIGVLVGAVRPAAGTDQDADPGAAWARELRHTVLFGVLAGLLVGLVFGYGNSRAAGWGAGLVAALGHAVPIGLASAVAVSDTVRTTLALLQLCPRLPVRGIRFLRDAHARGVLRADGTSYQFRHARLQDQLAAEHDPAR</sequence>
<organism evidence="3 4">
    <name type="scientific">Streptomyces chisholmiae</name>
    <dbReference type="NCBI Taxonomy" id="3075540"/>
    <lineage>
        <taxon>Bacteria</taxon>
        <taxon>Bacillati</taxon>
        <taxon>Actinomycetota</taxon>
        <taxon>Actinomycetes</taxon>
        <taxon>Kitasatosporales</taxon>
        <taxon>Streptomycetaceae</taxon>
        <taxon>Streptomyces</taxon>
    </lineage>
</organism>
<evidence type="ECO:0000313" key="3">
    <source>
        <dbReference type="EMBL" id="MDT0269934.1"/>
    </source>
</evidence>
<proteinExistence type="predicted"/>
<feature type="transmembrane region" description="Helical" evidence="2">
    <location>
        <begin position="425"/>
        <end position="449"/>
    </location>
</feature>
<accession>A0ABU2JYX3</accession>
<protein>
    <recommendedName>
        <fullName evidence="5">NACHT domain-containing protein</fullName>
    </recommendedName>
</protein>
<feature type="region of interest" description="Disordered" evidence="1">
    <location>
        <begin position="86"/>
        <end position="122"/>
    </location>
</feature>
<feature type="transmembrane region" description="Helical" evidence="2">
    <location>
        <begin position="653"/>
        <end position="677"/>
    </location>
</feature>
<feature type="transmembrane region" description="Helical" evidence="2">
    <location>
        <begin position="461"/>
        <end position="481"/>
    </location>
</feature>
<comment type="caution">
    <text evidence="3">The sequence shown here is derived from an EMBL/GenBank/DDBJ whole genome shotgun (WGS) entry which is preliminary data.</text>
</comment>
<dbReference type="Gene3D" id="3.40.50.300">
    <property type="entry name" value="P-loop containing nucleotide triphosphate hydrolases"/>
    <property type="match status" value="1"/>
</dbReference>
<keyword evidence="2" id="KW-1133">Transmembrane helix</keyword>
<keyword evidence="2" id="KW-0472">Membrane</keyword>
<feature type="compositionally biased region" description="Pro residues" evidence="1">
    <location>
        <begin position="90"/>
        <end position="118"/>
    </location>
</feature>
<feature type="transmembrane region" description="Helical" evidence="2">
    <location>
        <begin position="587"/>
        <end position="607"/>
    </location>
</feature>
<dbReference type="EMBL" id="JAVREO010000021">
    <property type="protein sequence ID" value="MDT0269934.1"/>
    <property type="molecule type" value="Genomic_DNA"/>
</dbReference>
<dbReference type="RefSeq" id="WP_311670014.1">
    <property type="nucleotide sequence ID" value="NZ_JAVREO010000021.1"/>
</dbReference>
<dbReference type="Proteomes" id="UP001183410">
    <property type="component" value="Unassembled WGS sequence"/>
</dbReference>
<feature type="transmembrane region" description="Helical" evidence="2">
    <location>
        <begin position="627"/>
        <end position="647"/>
    </location>
</feature>